<organism evidence="2 3">
    <name type="scientific">Dipteronia dyeriana</name>
    <dbReference type="NCBI Taxonomy" id="168575"/>
    <lineage>
        <taxon>Eukaryota</taxon>
        <taxon>Viridiplantae</taxon>
        <taxon>Streptophyta</taxon>
        <taxon>Embryophyta</taxon>
        <taxon>Tracheophyta</taxon>
        <taxon>Spermatophyta</taxon>
        <taxon>Magnoliopsida</taxon>
        <taxon>eudicotyledons</taxon>
        <taxon>Gunneridae</taxon>
        <taxon>Pentapetalae</taxon>
        <taxon>rosids</taxon>
        <taxon>malvids</taxon>
        <taxon>Sapindales</taxon>
        <taxon>Sapindaceae</taxon>
        <taxon>Hippocastanoideae</taxon>
        <taxon>Acereae</taxon>
        <taxon>Dipteronia</taxon>
    </lineage>
</organism>
<dbReference type="PANTHER" id="PTHR31865">
    <property type="entry name" value="OSJNBA0071G03.3 PROTEIN"/>
    <property type="match status" value="1"/>
</dbReference>
<feature type="region of interest" description="Disordered" evidence="1">
    <location>
        <begin position="1"/>
        <end position="20"/>
    </location>
</feature>
<dbReference type="Pfam" id="PF07939">
    <property type="entry name" value="DUF1685"/>
    <property type="match status" value="1"/>
</dbReference>
<dbReference type="AlphaFoldDB" id="A0AAD9XTG6"/>
<dbReference type="PANTHER" id="PTHR31865:SF22">
    <property type="entry name" value="DUF1685 FAMILY PROTEIN"/>
    <property type="match status" value="1"/>
</dbReference>
<feature type="compositionally biased region" description="Pro residues" evidence="1">
    <location>
        <begin position="1"/>
        <end position="11"/>
    </location>
</feature>
<proteinExistence type="predicted"/>
<feature type="compositionally biased region" description="Low complexity" evidence="1">
    <location>
        <begin position="95"/>
        <end position="114"/>
    </location>
</feature>
<dbReference type="Proteomes" id="UP001280121">
    <property type="component" value="Unassembled WGS sequence"/>
</dbReference>
<dbReference type="EMBL" id="JANJYI010000001">
    <property type="protein sequence ID" value="KAK2665075.1"/>
    <property type="molecule type" value="Genomic_DNA"/>
</dbReference>
<evidence type="ECO:0000313" key="3">
    <source>
        <dbReference type="Proteomes" id="UP001280121"/>
    </source>
</evidence>
<name>A0AAD9XTG6_9ROSI</name>
<protein>
    <submittedName>
        <fullName evidence="2">Uncharacterized protein</fullName>
    </submittedName>
</protein>
<gene>
    <name evidence="2" type="ORF">Ddye_003649</name>
</gene>
<evidence type="ECO:0000256" key="1">
    <source>
        <dbReference type="SAM" id="MobiDB-lite"/>
    </source>
</evidence>
<evidence type="ECO:0000313" key="2">
    <source>
        <dbReference type="EMBL" id="KAK2665075.1"/>
    </source>
</evidence>
<reference evidence="2" key="1">
    <citation type="journal article" date="2023" name="Plant J.">
        <title>Genome sequences and population genomics provide insights into the demographic history, inbreeding, and mutation load of two 'living fossil' tree species of Dipteronia.</title>
        <authorList>
            <person name="Feng Y."/>
            <person name="Comes H.P."/>
            <person name="Chen J."/>
            <person name="Zhu S."/>
            <person name="Lu R."/>
            <person name="Zhang X."/>
            <person name="Li P."/>
            <person name="Qiu J."/>
            <person name="Olsen K.M."/>
            <person name="Qiu Y."/>
        </authorList>
    </citation>
    <scope>NUCLEOTIDE SEQUENCE</scope>
    <source>
        <strain evidence="2">KIB01</strain>
    </source>
</reference>
<sequence>MSKRNAPPPPQLRKHLSWSPDAHRDAAWWRRKVRHQLGRRCQSLTDDDLQELKGFIDLGFSFKPDWPDLDPKLSDTLPALGFYCAVNKQYSDIFSRSSSSSSSYFSDTNSRSSTTTIFDPEDSPAMVKRRLKQWAQVVACTVKQIKGQQN</sequence>
<accession>A0AAD9XTG6</accession>
<dbReference type="InterPro" id="IPR012881">
    <property type="entry name" value="DUF1685"/>
</dbReference>
<keyword evidence="3" id="KW-1185">Reference proteome</keyword>
<feature type="region of interest" description="Disordered" evidence="1">
    <location>
        <begin position="95"/>
        <end position="117"/>
    </location>
</feature>
<comment type="caution">
    <text evidence="2">The sequence shown here is derived from an EMBL/GenBank/DDBJ whole genome shotgun (WGS) entry which is preliminary data.</text>
</comment>